<feature type="domain" description="Na+/H+ antiporter MnhB subunit-related protein" evidence="8">
    <location>
        <begin position="6"/>
        <end position="129"/>
    </location>
</feature>
<keyword evidence="6 7" id="KW-0472">Membrane</keyword>
<sequence length="146" mass="16108">MRHHLILRVITKLLIGSIMIFALYVQFHGDYSPGGGFQAGVIMAVGFIIYGVVFSLDEAQKVLPPWLVHKLSALGVLLYAGTGLVSMFLGYEFLNYSAMTPDHPEHGQHYGILLVELGVGITVTGVMVTIYYAFTSRTPIMDDEAW</sequence>
<dbReference type="Pfam" id="PF04039">
    <property type="entry name" value="MnhB"/>
    <property type="match status" value="1"/>
</dbReference>
<keyword evidence="5 7" id="KW-1133">Transmembrane helix</keyword>
<comment type="caution">
    <text evidence="9">The sequence shown here is derived from an EMBL/GenBank/DDBJ whole genome shotgun (WGS) entry which is preliminary data.</text>
</comment>
<keyword evidence="10" id="KW-1185">Reference proteome</keyword>
<evidence type="ECO:0000313" key="9">
    <source>
        <dbReference type="EMBL" id="MBJ6371068.1"/>
    </source>
</evidence>
<protein>
    <submittedName>
        <fullName evidence="9">Na(+)/H(+) antiporter subunit B</fullName>
    </submittedName>
</protein>
<evidence type="ECO:0000256" key="4">
    <source>
        <dbReference type="ARBA" id="ARBA00022692"/>
    </source>
</evidence>
<dbReference type="GO" id="GO:0005886">
    <property type="term" value="C:plasma membrane"/>
    <property type="evidence" value="ECO:0007669"/>
    <property type="project" value="UniProtKB-SubCell"/>
</dbReference>
<dbReference type="InterPro" id="IPR007182">
    <property type="entry name" value="MnhB"/>
</dbReference>
<organism evidence="9 10">
    <name type="scientific">Sedimentitalea arenosa</name>
    <dbReference type="NCBI Taxonomy" id="2798803"/>
    <lineage>
        <taxon>Bacteria</taxon>
        <taxon>Pseudomonadati</taxon>
        <taxon>Pseudomonadota</taxon>
        <taxon>Alphaproteobacteria</taxon>
        <taxon>Rhodobacterales</taxon>
        <taxon>Paracoccaceae</taxon>
        <taxon>Sedimentitalea</taxon>
    </lineage>
</organism>
<dbReference type="EMBL" id="JAELVR010000003">
    <property type="protein sequence ID" value="MBJ6371068.1"/>
    <property type="molecule type" value="Genomic_DNA"/>
</dbReference>
<feature type="transmembrane region" description="Helical" evidence="7">
    <location>
        <begin position="37"/>
        <end position="56"/>
    </location>
</feature>
<feature type="transmembrane region" description="Helical" evidence="7">
    <location>
        <begin position="111"/>
        <end position="134"/>
    </location>
</feature>
<dbReference type="PANTHER" id="PTHR33932">
    <property type="entry name" value="NA(+)/H(+) ANTIPORTER SUBUNIT B"/>
    <property type="match status" value="1"/>
</dbReference>
<evidence type="ECO:0000259" key="8">
    <source>
        <dbReference type="Pfam" id="PF04039"/>
    </source>
</evidence>
<evidence type="ECO:0000256" key="6">
    <source>
        <dbReference type="ARBA" id="ARBA00023136"/>
    </source>
</evidence>
<accession>A0A8J7LQP1</accession>
<evidence type="ECO:0000256" key="1">
    <source>
        <dbReference type="ARBA" id="ARBA00004651"/>
    </source>
</evidence>
<evidence type="ECO:0000256" key="7">
    <source>
        <dbReference type="SAM" id="Phobius"/>
    </source>
</evidence>
<gene>
    <name evidence="9" type="ORF">JF290_05980</name>
</gene>
<evidence type="ECO:0000313" key="10">
    <source>
        <dbReference type="Proteomes" id="UP000619079"/>
    </source>
</evidence>
<feature type="transmembrane region" description="Helical" evidence="7">
    <location>
        <begin position="68"/>
        <end position="91"/>
    </location>
</feature>
<evidence type="ECO:0000256" key="2">
    <source>
        <dbReference type="ARBA" id="ARBA00009425"/>
    </source>
</evidence>
<comment type="similarity">
    <text evidence="2">Belongs to the CPA3 antiporters (TC 2.A.63) subunit B family.</text>
</comment>
<dbReference type="InterPro" id="IPR050622">
    <property type="entry name" value="CPA3_antiporter_subunitB"/>
</dbReference>
<dbReference type="PANTHER" id="PTHR33932:SF4">
    <property type="entry name" value="NA(+)_H(+) ANTIPORTER SUBUNIT B"/>
    <property type="match status" value="1"/>
</dbReference>
<dbReference type="RefSeq" id="WP_199023850.1">
    <property type="nucleotide sequence ID" value="NZ_JAELVR010000003.1"/>
</dbReference>
<proteinExistence type="inferred from homology"/>
<evidence type="ECO:0000256" key="3">
    <source>
        <dbReference type="ARBA" id="ARBA00022475"/>
    </source>
</evidence>
<dbReference type="Proteomes" id="UP000619079">
    <property type="component" value="Unassembled WGS sequence"/>
</dbReference>
<evidence type="ECO:0000256" key="5">
    <source>
        <dbReference type="ARBA" id="ARBA00022989"/>
    </source>
</evidence>
<keyword evidence="3" id="KW-1003">Cell membrane</keyword>
<name>A0A8J7LQP1_9RHOB</name>
<reference evidence="9" key="1">
    <citation type="submission" date="2020-12" db="EMBL/GenBank/DDBJ databases">
        <title>Sedimentitalea sp. nov., isolated from sand in Incheon.</title>
        <authorList>
            <person name="Kim W."/>
        </authorList>
    </citation>
    <scope>NUCLEOTIDE SEQUENCE</scope>
    <source>
        <strain evidence="9">CAU 1593</strain>
    </source>
</reference>
<dbReference type="AlphaFoldDB" id="A0A8J7LQP1"/>
<comment type="subcellular location">
    <subcellularLocation>
        <location evidence="1">Cell membrane</location>
        <topology evidence="1">Multi-pass membrane protein</topology>
    </subcellularLocation>
</comment>
<dbReference type="NCBIfam" id="NF009162">
    <property type="entry name" value="PRK12508.1"/>
    <property type="match status" value="1"/>
</dbReference>
<feature type="transmembrane region" description="Helical" evidence="7">
    <location>
        <begin position="5"/>
        <end position="25"/>
    </location>
</feature>
<keyword evidence="4 7" id="KW-0812">Transmembrane</keyword>